<dbReference type="InterPro" id="IPR036388">
    <property type="entry name" value="WH-like_DNA-bd_sf"/>
</dbReference>
<evidence type="ECO:0000259" key="5">
    <source>
        <dbReference type="PROSITE" id="PS50931"/>
    </source>
</evidence>
<dbReference type="EMBL" id="FNPE01000031">
    <property type="protein sequence ID" value="SDZ51881.1"/>
    <property type="molecule type" value="Genomic_DNA"/>
</dbReference>
<dbReference type="GO" id="GO:0003677">
    <property type="term" value="F:DNA binding"/>
    <property type="evidence" value="ECO:0007669"/>
    <property type="project" value="UniProtKB-KW"/>
</dbReference>
<dbReference type="GO" id="GO:0032993">
    <property type="term" value="C:protein-DNA complex"/>
    <property type="evidence" value="ECO:0007669"/>
    <property type="project" value="TreeGrafter"/>
</dbReference>
<sequence length="309" mass="33389">MELRHLRYFLAVADTGHITRAAELLGMQQPPLSQQIRALEEELGIALFRRHPKGVDLTDAGLELQGEATRLLADFTAMRDRMQAFARGERGRIHVGFTSSAAAHAFTPEVLRLCRGRHPDIALDVSENNAAEITEAVQAGRMHCGFLRVPVARPEGLAFETLLQEPALLAIPVDHRLARDASRPVALRQLDGERLILVRRTGAPGLYANLLALCARHKVQVEVAAEVERMMTNVNLVAAGVGLSIVPASVRGAHPEAVVYRAFEPAVRLSAPLTLVHREAGTETGGAGPAATFIALARELAQRHQAPGG</sequence>
<accession>A0A1H3TPY7</accession>
<name>A0A1H3TPY7_9BURK</name>
<dbReference type="Pfam" id="PF03466">
    <property type="entry name" value="LysR_substrate"/>
    <property type="match status" value="1"/>
</dbReference>
<dbReference type="FunFam" id="1.10.10.10:FF:000001">
    <property type="entry name" value="LysR family transcriptional regulator"/>
    <property type="match status" value="1"/>
</dbReference>
<keyword evidence="3 6" id="KW-0238">DNA-binding</keyword>
<dbReference type="GeneID" id="94694438"/>
<dbReference type="InterPro" id="IPR005119">
    <property type="entry name" value="LysR_subst-bd"/>
</dbReference>
<reference evidence="6 7" key="1">
    <citation type="submission" date="2016-10" db="EMBL/GenBank/DDBJ databases">
        <authorList>
            <person name="de Groot N.N."/>
        </authorList>
    </citation>
    <scope>NUCLEOTIDE SEQUENCE [LARGE SCALE GENOMIC DNA]</scope>
    <source>
        <strain evidence="6 7">LMG 24775</strain>
    </source>
</reference>
<evidence type="ECO:0000256" key="4">
    <source>
        <dbReference type="ARBA" id="ARBA00023163"/>
    </source>
</evidence>
<dbReference type="Gene3D" id="3.40.190.10">
    <property type="entry name" value="Periplasmic binding protein-like II"/>
    <property type="match status" value="2"/>
</dbReference>
<keyword evidence="4" id="KW-0804">Transcription</keyword>
<protein>
    <submittedName>
        <fullName evidence="6">DNA-binding transcriptional regulator, LysR family</fullName>
    </submittedName>
</protein>
<dbReference type="GO" id="GO:0003700">
    <property type="term" value="F:DNA-binding transcription factor activity"/>
    <property type="evidence" value="ECO:0007669"/>
    <property type="project" value="InterPro"/>
</dbReference>
<feature type="domain" description="HTH lysR-type" evidence="5">
    <location>
        <begin position="1"/>
        <end position="58"/>
    </location>
</feature>
<dbReference type="RefSeq" id="WP_074923651.1">
    <property type="nucleotide sequence ID" value="NZ_CP141274.1"/>
</dbReference>
<keyword evidence="2" id="KW-0805">Transcription regulation</keyword>
<dbReference type="InterPro" id="IPR000847">
    <property type="entry name" value="LysR_HTH_N"/>
</dbReference>
<dbReference type="SUPFAM" id="SSF53850">
    <property type="entry name" value="Periplasmic binding protein-like II"/>
    <property type="match status" value="1"/>
</dbReference>
<evidence type="ECO:0000313" key="6">
    <source>
        <dbReference type="EMBL" id="SDZ51881.1"/>
    </source>
</evidence>
<proteinExistence type="inferred from homology"/>
<dbReference type="PROSITE" id="PS50931">
    <property type="entry name" value="HTH_LYSR"/>
    <property type="match status" value="1"/>
</dbReference>
<evidence type="ECO:0000256" key="3">
    <source>
        <dbReference type="ARBA" id="ARBA00023125"/>
    </source>
</evidence>
<evidence type="ECO:0000256" key="2">
    <source>
        <dbReference type="ARBA" id="ARBA00023015"/>
    </source>
</evidence>
<dbReference type="AlphaFoldDB" id="A0A1H3TPY7"/>
<dbReference type="PRINTS" id="PR00039">
    <property type="entry name" value="HTHLYSR"/>
</dbReference>
<dbReference type="Gene3D" id="1.10.10.10">
    <property type="entry name" value="Winged helix-like DNA-binding domain superfamily/Winged helix DNA-binding domain"/>
    <property type="match status" value="1"/>
</dbReference>
<dbReference type="SUPFAM" id="SSF46785">
    <property type="entry name" value="Winged helix' DNA-binding domain"/>
    <property type="match status" value="1"/>
</dbReference>
<dbReference type="PANTHER" id="PTHR30346:SF30">
    <property type="entry name" value="SMALL NEUTRAL PROTEASE REGULATORY PROTEIN"/>
    <property type="match status" value="1"/>
</dbReference>
<evidence type="ECO:0000313" key="7">
    <source>
        <dbReference type="Proteomes" id="UP000183417"/>
    </source>
</evidence>
<dbReference type="Pfam" id="PF00126">
    <property type="entry name" value="HTH_1"/>
    <property type="match status" value="1"/>
</dbReference>
<dbReference type="Proteomes" id="UP000183417">
    <property type="component" value="Unassembled WGS sequence"/>
</dbReference>
<evidence type="ECO:0000256" key="1">
    <source>
        <dbReference type="ARBA" id="ARBA00009437"/>
    </source>
</evidence>
<gene>
    <name evidence="6" type="ORF">SAMN05421547_13115</name>
</gene>
<dbReference type="PANTHER" id="PTHR30346">
    <property type="entry name" value="TRANSCRIPTIONAL DUAL REGULATOR HCAR-RELATED"/>
    <property type="match status" value="1"/>
</dbReference>
<dbReference type="InterPro" id="IPR036390">
    <property type="entry name" value="WH_DNA-bd_sf"/>
</dbReference>
<comment type="similarity">
    <text evidence="1">Belongs to the LysR transcriptional regulatory family.</text>
</comment>
<organism evidence="6 7">
    <name type="scientific">Delftia lacustris</name>
    <dbReference type="NCBI Taxonomy" id="558537"/>
    <lineage>
        <taxon>Bacteria</taxon>
        <taxon>Pseudomonadati</taxon>
        <taxon>Pseudomonadota</taxon>
        <taxon>Betaproteobacteria</taxon>
        <taxon>Burkholderiales</taxon>
        <taxon>Comamonadaceae</taxon>
        <taxon>Delftia</taxon>
    </lineage>
</organism>